<feature type="transmembrane region" description="Helical" evidence="6">
    <location>
        <begin position="398"/>
        <end position="417"/>
    </location>
</feature>
<feature type="transmembrane region" description="Helical" evidence="6">
    <location>
        <begin position="355"/>
        <end position="375"/>
    </location>
</feature>
<dbReference type="RefSeq" id="XP_040732464.1">
    <property type="nucleotide sequence ID" value="XM_040876274.1"/>
</dbReference>
<evidence type="ECO:0000256" key="5">
    <source>
        <dbReference type="SAM" id="MobiDB-lite"/>
    </source>
</evidence>
<name>A0A364KWL7_TALAM</name>
<dbReference type="GeneID" id="63793176"/>
<gene>
    <name evidence="8" type="ORF">BHQ10_003960</name>
</gene>
<dbReference type="STRING" id="1196081.A0A364KWL7"/>
<comment type="subcellular location">
    <subcellularLocation>
        <location evidence="1">Membrane</location>
        <topology evidence="1">Multi-pass membrane protein</topology>
    </subcellularLocation>
</comment>
<dbReference type="PANTHER" id="PTHR23502">
    <property type="entry name" value="MAJOR FACILITATOR SUPERFAMILY"/>
    <property type="match status" value="1"/>
</dbReference>
<evidence type="ECO:0000256" key="4">
    <source>
        <dbReference type="ARBA" id="ARBA00023136"/>
    </source>
</evidence>
<keyword evidence="2 6" id="KW-0812">Transmembrane</keyword>
<feature type="transmembrane region" description="Helical" evidence="6">
    <location>
        <begin position="241"/>
        <end position="261"/>
    </location>
</feature>
<dbReference type="EMBL" id="MIKG01000006">
    <property type="protein sequence ID" value="RAO67948.1"/>
    <property type="molecule type" value="Genomic_DNA"/>
</dbReference>
<dbReference type="CDD" id="cd17323">
    <property type="entry name" value="MFS_Tpo1_MDR_like"/>
    <property type="match status" value="1"/>
</dbReference>
<dbReference type="Proteomes" id="UP000249363">
    <property type="component" value="Unassembled WGS sequence"/>
</dbReference>
<reference evidence="8 9" key="1">
    <citation type="journal article" date="2017" name="Biotechnol. Biofuels">
        <title>Differential beta-glucosidase expression as a function of carbon source availability in Talaromyces amestolkiae: a genomic and proteomic approach.</title>
        <authorList>
            <person name="de Eugenio L.I."/>
            <person name="Mendez-Liter J.A."/>
            <person name="Nieto-Dominguez M."/>
            <person name="Alonso L."/>
            <person name="Gil-Munoz J."/>
            <person name="Barriuso J."/>
            <person name="Prieto A."/>
            <person name="Martinez M.J."/>
        </authorList>
    </citation>
    <scope>NUCLEOTIDE SEQUENCE [LARGE SCALE GENOMIC DNA]</scope>
    <source>
        <strain evidence="8 9">CIB</strain>
    </source>
</reference>
<evidence type="ECO:0000256" key="3">
    <source>
        <dbReference type="ARBA" id="ARBA00022989"/>
    </source>
</evidence>
<evidence type="ECO:0000256" key="1">
    <source>
        <dbReference type="ARBA" id="ARBA00004141"/>
    </source>
</evidence>
<dbReference type="OrthoDB" id="446368at2759"/>
<dbReference type="InterPro" id="IPR036259">
    <property type="entry name" value="MFS_trans_sf"/>
</dbReference>
<dbReference type="AlphaFoldDB" id="A0A364KWL7"/>
<feature type="transmembrane region" description="Helical" evidence="6">
    <location>
        <begin position="490"/>
        <end position="513"/>
    </location>
</feature>
<feature type="transmembrane region" description="Helical" evidence="6">
    <location>
        <begin position="85"/>
        <end position="105"/>
    </location>
</feature>
<keyword evidence="9" id="KW-1185">Reference proteome</keyword>
<keyword evidence="4 6" id="KW-0472">Membrane</keyword>
<feature type="transmembrane region" description="Helical" evidence="6">
    <location>
        <begin position="316"/>
        <end position="335"/>
    </location>
</feature>
<dbReference type="GO" id="GO:0005886">
    <property type="term" value="C:plasma membrane"/>
    <property type="evidence" value="ECO:0007669"/>
    <property type="project" value="TreeGrafter"/>
</dbReference>
<feature type="domain" description="Major facilitator superfamily (MFS) profile" evidence="7">
    <location>
        <begin position="87"/>
        <end position="523"/>
    </location>
</feature>
<proteinExistence type="predicted"/>
<feature type="transmembrane region" description="Helical" evidence="6">
    <location>
        <begin position="182"/>
        <end position="202"/>
    </location>
</feature>
<dbReference type="FunFam" id="1.20.1250.20:FF:000011">
    <property type="entry name" value="MFS multidrug transporter, putative"/>
    <property type="match status" value="1"/>
</dbReference>
<dbReference type="InterPro" id="IPR011701">
    <property type="entry name" value="MFS"/>
</dbReference>
<sequence length="523" mass="57256">MSNKDISPPASLSDEGTRSTLHEPTTESVQISPSASTNKVNNDLEKQDPQPEVPTPTPQVDSDLITWSGADDPKNPQNWSFNYKIWVTAAWVYSCFVTTVASSIFSSGAEVISADYHVGTTVVTLGVSLFLVGYTVGPPLYGPLSEHYGRKMPLLIGITLFTVFSIPVAVGKNIATILVGRFFQGAFGAVPLALIGGGLVDIWNPHQRAIAATGAIGTLFWSPSLAPVMGNFMTETIGWRWNQWLSCIMGGVCTIIILFFFPETYTPLLLRQKAAKARKEGNPKAKSQYDGQVSSFQDVVRIYLIRGFVLLGTQPILQLITLYQGFVYGMSYLFFVSYPIAFQEDRHWNLGISSLPFLGIVVGVLIGCAIVVFTIQRSFKHLKFDADGKPVIVPEDRLPIAIFGACLIPIGLFIFAWTSNPKIHWSGMVIGSIPVGAGLYIVFLQCFNYIIDCYMTMANSALGANTFVRSLFGAGFPLFGPAMYHHLGVAWATSVLGFISIAMIPIPVLFWKYGAQIRAWSKK</sequence>
<feature type="transmembrane region" description="Helical" evidence="6">
    <location>
        <begin position="209"/>
        <end position="229"/>
    </location>
</feature>
<comment type="caution">
    <text evidence="8">The sequence shown here is derived from an EMBL/GenBank/DDBJ whole genome shotgun (WGS) entry which is preliminary data.</text>
</comment>
<feature type="transmembrane region" description="Helical" evidence="6">
    <location>
        <begin position="423"/>
        <end position="450"/>
    </location>
</feature>
<dbReference type="GO" id="GO:0022857">
    <property type="term" value="F:transmembrane transporter activity"/>
    <property type="evidence" value="ECO:0007669"/>
    <property type="project" value="InterPro"/>
</dbReference>
<dbReference type="SUPFAM" id="SSF103473">
    <property type="entry name" value="MFS general substrate transporter"/>
    <property type="match status" value="1"/>
</dbReference>
<feature type="transmembrane region" description="Helical" evidence="6">
    <location>
        <begin position="153"/>
        <end position="170"/>
    </location>
</feature>
<dbReference type="Gene3D" id="1.20.1250.20">
    <property type="entry name" value="MFS general substrate transporter like domains"/>
    <property type="match status" value="1"/>
</dbReference>
<evidence type="ECO:0000313" key="8">
    <source>
        <dbReference type="EMBL" id="RAO67948.1"/>
    </source>
</evidence>
<feature type="transmembrane region" description="Helical" evidence="6">
    <location>
        <begin position="117"/>
        <end position="141"/>
    </location>
</feature>
<evidence type="ECO:0000256" key="6">
    <source>
        <dbReference type="SAM" id="Phobius"/>
    </source>
</evidence>
<dbReference type="Pfam" id="PF07690">
    <property type="entry name" value="MFS_1"/>
    <property type="match status" value="1"/>
</dbReference>
<dbReference type="InterPro" id="IPR020846">
    <property type="entry name" value="MFS_dom"/>
</dbReference>
<evidence type="ECO:0000256" key="2">
    <source>
        <dbReference type="ARBA" id="ARBA00022692"/>
    </source>
</evidence>
<keyword evidence="3 6" id="KW-1133">Transmembrane helix</keyword>
<evidence type="ECO:0000259" key="7">
    <source>
        <dbReference type="PROSITE" id="PS50850"/>
    </source>
</evidence>
<evidence type="ECO:0000313" key="9">
    <source>
        <dbReference type="Proteomes" id="UP000249363"/>
    </source>
</evidence>
<feature type="compositionally biased region" description="Polar residues" evidence="5">
    <location>
        <begin position="26"/>
        <end position="41"/>
    </location>
</feature>
<feature type="compositionally biased region" description="Basic and acidic residues" evidence="5">
    <location>
        <begin position="15"/>
        <end position="25"/>
    </location>
</feature>
<dbReference type="PANTHER" id="PTHR23502:SF156">
    <property type="entry name" value="TRANSPORTER, PUTATIVE (AFU_ORTHOLOGUE AFUA_5G00420)-RELATED"/>
    <property type="match status" value="1"/>
</dbReference>
<protein>
    <recommendedName>
        <fullName evidence="7">Major facilitator superfamily (MFS) profile domain-containing protein</fullName>
    </recommendedName>
</protein>
<dbReference type="PROSITE" id="PS50850">
    <property type="entry name" value="MFS"/>
    <property type="match status" value="1"/>
</dbReference>
<accession>A0A364KWL7</accession>
<organism evidence="8 9">
    <name type="scientific">Talaromyces amestolkiae</name>
    <dbReference type="NCBI Taxonomy" id="1196081"/>
    <lineage>
        <taxon>Eukaryota</taxon>
        <taxon>Fungi</taxon>
        <taxon>Dikarya</taxon>
        <taxon>Ascomycota</taxon>
        <taxon>Pezizomycotina</taxon>
        <taxon>Eurotiomycetes</taxon>
        <taxon>Eurotiomycetidae</taxon>
        <taxon>Eurotiales</taxon>
        <taxon>Trichocomaceae</taxon>
        <taxon>Talaromyces</taxon>
        <taxon>Talaromyces sect. Talaromyces</taxon>
    </lineage>
</organism>
<feature type="region of interest" description="Disordered" evidence="5">
    <location>
        <begin position="1"/>
        <end position="71"/>
    </location>
</feature>